<proteinExistence type="predicted"/>
<protein>
    <submittedName>
        <fullName evidence="2 3">Uncharacterized protein</fullName>
    </submittedName>
</protein>
<organism evidence="2">
    <name type="scientific">Capitella teleta</name>
    <name type="common">Polychaete worm</name>
    <dbReference type="NCBI Taxonomy" id="283909"/>
    <lineage>
        <taxon>Eukaryota</taxon>
        <taxon>Metazoa</taxon>
        <taxon>Spiralia</taxon>
        <taxon>Lophotrochozoa</taxon>
        <taxon>Annelida</taxon>
        <taxon>Polychaeta</taxon>
        <taxon>Sedentaria</taxon>
        <taxon>Scolecida</taxon>
        <taxon>Capitellidae</taxon>
        <taxon>Capitella</taxon>
    </lineage>
</organism>
<dbReference type="Proteomes" id="UP000014760">
    <property type="component" value="Unassembled WGS sequence"/>
</dbReference>
<evidence type="ECO:0000313" key="3">
    <source>
        <dbReference type="EnsemblMetazoa" id="CapteP200691"/>
    </source>
</evidence>
<keyword evidence="4" id="KW-1185">Reference proteome</keyword>
<dbReference type="EMBL" id="AMQN01028503">
    <property type="status" value="NOT_ANNOTATED_CDS"/>
    <property type="molecule type" value="Genomic_DNA"/>
</dbReference>
<feature type="signal peptide" evidence="1">
    <location>
        <begin position="1"/>
        <end position="20"/>
    </location>
</feature>
<dbReference type="HOGENOM" id="CLU_1112221_0_0_1"/>
<reference evidence="2 4" key="2">
    <citation type="journal article" date="2013" name="Nature">
        <title>Insights into bilaterian evolution from three spiralian genomes.</title>
        <authorList>
            <person name="Simakov O."/>
            <person name="Marletaz F."/>
            <person name="Cho S.J."/>
            <person name="Edsinger-Gonzales E."/>
            <person name="Havlak P."/>
            <person name="Hellsten U."/>
            <person name="Kuo D.H."/>
            <person name="Larsson T."/>
            <person name="Lv J."/>
            <person name="Arendt D."/>
            <person name="Savage R."/>
            <person name="Osoegawa K."/>
            <person name="de Jong P."/>
            <person name="Grimwood J."/>
            <person name="Chapman J.A."/>
            <person name="Shapiro H."/>
            <person name="Aerts A."/>
            <person name="Otillar R.P."/>
            <person name="Terry A.Y."/>
            <person name="Boore J.L."/>
            <person name="Grigoriev I.V."/>
            <person name="Lindberg D.R."/>
            <person name="Seaver E.C."/>
            <person name="Weisblat D.A."/>
            <person name="Putnam N.H."/>
            <person name="Rokhsar D.S."/>
        </authorList>
    </citation>
    <scope>NUCLEOTIDE SEQUENCE</scope>
    <source>
        <strain evidence="2 4">I ESC-2004</strain>
    </source>
</reference>
<feature type="chain" id="PRO_5008787238" evidence="1">
    <location>
        <begin position="21"/>
        <end position="250"/>
    </location>
</feature>
<accession>R7TPX2</accession>
<reference evidence="4" key="1">
    <citation type="submission" date="2012-12" db="EMBL/GenBank/DDBJ databases">
        <authorList>
            <person name="Hellsten U."/>
            <person name="Grimwood J."/>
            <person name="Chapman J.A."/>
            <person name="Shapiro H."/>
            <person name="Aerts A."/>
            <person name="Otillar R.P."/>
            <person name="Terry A.Y."/>
            <person name="Boore J.L."/>
            <person name="Simakov O."/>
            <person name="Marletaz F."/>
            <person name="Cho S.-J."/>
            <person name="Edsinger-Gonzales E."/>
            <person name="Havlak P."/>
            <person name="Kuo D.-H."/>
            <person name="Larsson T."/>
            <person name="Lv J."/>
            <person name="Arendt D."/>
            <person name="Savage R."/>
            <person name="Osoegawa K."/>
            <person name="de Jong P."/>
            <person name="Lindberg D.R."/>
            <person name="Seaver E.C."/>
            <person name="Weisblat D.A."/>
            <person name="Putnam N.H."/>
            <person name="Grigoriev I.V."/>
            <person name="Rokhsar D.S."/>
        </authorList>
    </citation>
    <scope>NUCLEOTIDE SEQUENCE</scope>
    <source>
        <strain evidence="4">I ESC-2004</strain>
    </source>
</reference>
<evidence type="ECO:0000256" key="1">
    <source>
        <dbReference type="SAM" id="SignalP"/>
    </source>
</evidence>
<name>R7TPX2_CAPTE</name>
<dbReference type="EnsemblMetazoa" id="CapteT200691">
    <property type="protein sequence ID" value="CapteP200691"/>
    <property type="gene ID" value="CapteG200691"/>
</dbReference>
<sequence>MCSLTRLGVLILYNQSLASALPGVPTAVYAAAGAVTVRTGKVGDPVFDAGAVGPVTVVGVWAPADRTGSSGAETPDGSGVGAPVATAAGDAVVAPGFAAADALSNEQTTPSERPTECCTMAAAGEAVVALGFQAAAADAVVAPGFAAAAAADAVVAPGFAVAAAADAVVAPGFAVAAAADAVVSPDFAAAAAADAVVSPDFAAAATSGTAAAAYPMVVLAHEPEYSLPPIDLGMTLAFLETFACCQLVSN</sequence>
<evidence type="ECO:0000313" key="2">
    <source>
        <dbReference type="EMBL" id="ELT95617.1"/>
    </source>
</evidence>
<gene>
    <name evidence="2" type="ORF">CAPTEDRAFT_200691</name>
</gene>
<evidence type="ECO:0000313" key="4">
    <source>
        <dbReference type="Proteomes" id="UP000014760"/>
    </source>
</evidence>
<dbReference type="AlphaFoldDB" id="R7TPX2"/>
<reference evidence="3" key="3">
    <citation type="submission" date="2015-06" db="UniProtKB">
        <authorList>
            <consortium name="EnsemblMetazoa"/>
        </authorList>
    </citation>
    <scope>IDENTIFICATION</scope>
</reference>
<keyword evidence="1" id="KW-0732">Signal</keyword>
<dbReference type="EMBL" id="KB309060">
    <property type="protein sequence ID" value="ELT95617.1"/>
    <property type="molecule type" value="Genomic_DNA"/>
</dbReference>